<proteinExistence type="predicted"/>
<keyword evidence="2" id="KW-1185">Reference proteome</keyword>
<dbReference type="Proteomes" id="UP000267535">
    <property type="component" value="Unassembled WGS sequence"/>
</dbReference>
<accession>A0A3P1SLY7</accession>
<dbReference type="RefSeq" id="WP_124926843.1">
    <property type="nucleotide sequence ID" value="NZ_BMOH01000007.1"/>
</dbReference>
<dbReference type="AlphaFoldDB" id="A0A3P1SLY7"/>
<sequence>MKDTSRIITSSQRGTVKEKEYLPEHILEAMTSSLEGKFTKKQIDNIKQKTLDGFGMSTV</sequence>
<evidence type="ECO:0000313" key="1">
    <source>
        <dbReference type="EMBL" id="RRC98263.1"/>
    </source>
</evidence>
<comment type="caution">
    <text evidence="1">The sequence shown here is derived from an EMBL/GenBank/DDBJ whole genome shotgun (WGS) entry which is preliminary data.</text>
</comment>
<gene>
    <name evidence="1" type="ORF">EHS89_14320</name>
</gene>
<dbReference type="EMBL" id="RQXV01000008">
    <property type="protein sequence ID" value="RRC98263.1"/>
    <property type="molecule type" value="Genomic_DNA"/>
</dbReference>
<organism evidence="1 2">
    <name type="scientific">Amphritea balenae</name>
    <dbReference type="NCBI Taxonomy" id="452629"/>
    <lineage>
        <taxon>Bacteria</taxon>
        <taxon>Pseudomonadati</taxon>
        <taxon>Pseudomonadota</taxon>
        <taxon>Gammaproteobacteria</taxon>
        <taxon>Oceanospirillales</taxon>
        <taxon>Oceanospirillaceae</taxon>
        <taxon>Amphritea</taxon>
    </lineage>
</organism>
<reference evidence="1 2" key="1">
    <citation type="submission" date="2018-11" db="EMBL/GenBank/DDBJ databases">
        <title>The draft genome sequence of Amphritea balenae JAMM 1525T.</title>
        <authorList>
            <person name="Fang Z."/>
            <person name="Zhang Y."/>
            <person name="Han X."/>
        </authorList>
    </citation>
    <scope>NUCLEOTIDE SEQUENCE [LARGE SCALE GENOMIC DNA]</scope>
    <source>
        <strain evidence="1 2">JAMM 1525</strain>
    </source>
</reference>
<name>A0A3P1SLY7_9GAMM</name>
<protein>
    <submittedName>
        <fullName evidence="1">Uncharacterized protein</fullName>
    </submittedName>
</protein>
<evidence type="ECO:0000313" key="2">
    <source>
        <dbReference type="Proteomes" id="UP000267535"/>
    </source>
</evidence>